<dbReference type="OrthoDB" id="1099063at2759"/>
<dbReference type="InParanoid" id="B3S0L3"/>
<dbReference type="GO" id="GO:0016607">
    <property type="term" value="C:nuclear speck"/>
    <property type="evidence" value="ECO:0000318"/>
    <property type="project" value="GO_Central"/>
</dbReference>
<dbReference type="eggNOG" id="KOG0106">
    <property type="taxonomic scope" value="Eukaryota"/>
</dbReference>
<dbReference type="InterPro" id="IPR050374">
    <property type="entry name" value="RRT5_SRSF_SR"/>
</dbReference>
<feature type="region of interest" description="Disordered" evidence="3">
    <location>
        <begin position="77"/>
        <end position="104"/>
    </location>
</feature>
<dbReference type="EMBL" id="DS985246">
    <property type="protein sequence ID" value="EDV24030.1"/>
    <property type="molecule type" value="Genomic_DNA"/>
</dbReference>
<dbReference type="InterPro" id="IPR012677">
    <property type="entry name" value="Nucleotide-bd_a/b_plait_sf"/>
</dbReference>
<dbReference type="KEGG" id="tad:TRIADDRAFT_63986"/>
<dbReference type="PANTHER" id="PTHR23003:SF51">
    <property type="entry name" value="SERINE-ARGININE PROTEIN 55"/>
    <property type="match status" value="1"/>
</dbReference>
<dbReference type="GO" id="GO:0000381">
    <property type="term" value="P:regulation of alternative mRNA splicing, via spliceosome"/>
    <property type="evidence" value="ECO:0000318"/>
    <property type="project" value="GO_Central"/>
</dbReference>
<evidence type="ECO:0000259" key="4">
    <source>
        <dbReference type="PROSITE" id="PS50102"/>
    </source>
</evidence>
<dbReference type="STRING" id="10228.B3S0L3"/>
<dbReference type="SMART" id="SM00360">
    <property type="entry name" value="RRM"/>
    <property type="match status" value="2"/>
</dbReference>
<dbReference type="Proteomes" id="UP000009022">
    <property type="component" value="Unassembled WGS sequence"/>
</dbReference>
<dbReference type="CDD" id="cd12337">
    <property type="entry name" value="RRM1_SRSF4_like"/>
    <property type="match status" value="1"/>
</dbReference>
<dbReference type="PANTHER" id="PTHR23003">
    <property type="entry name" value="RNA RECOGNITION MOTIF RRM DOMAIN CONTAINING PROTEIN"/>
    <property type="match status" value="1"/>
</dbReference>
<name>B3S0L3_TRIAD</name>
<dbReference type="PhylomeDB" id="B3S0L3"/>
<dbReference type="RefSeq" id="XP_002113556.1">
    <property type="nucleotide sequence ID" value="XM_002113520.1"/>
</dbReference>
<feature type="compositionally biased region" description="Gly residues" evidence="3">
    <location>
        <begin position="91"/>
        <end position="103"/>
    </location>
</feature>
<dbReference type="FunFam" id="3.30.70.330:FF:001067">
    <property type="entry name" value="Serine/arginine-rich splicing factor 4"/>
    <property type="match status" value="1"/>
</dbReference>
<accession>B3S0L3</accession>
<evidence type="ECO:0000256" key="3">
    <source>
        <dbReference type="SAM" id="MobiDB-lite"/>
    </source>
</evidence>
<dbReference type="SUPFAM" id="SSF54928">
    <property type="entry name" value="RNA-binding domain, RBD"/>
    <property type="match status" value="1"/>
</dbReference>
<dbReference type="InterPro" id="IPR035979">
    <property type="entry name" value="RBD_domain_sf"/>
</dbReference>
<protein>
    <recommendedName>
        <fullName evidence="4">RRM domain-containing protein</fullName>
    </recommendedName>
</protein>
<organism evidence="5 6">
    <name type="scientific">Trichoplax adhaerens</name>
    <name type="common">Trichoplax reptans</name>
    <dbReference type="NCBI Taxonomy" id="10228"/>
    <lineage>
        <taxon>Eukaryota</taxon>
        <taxon>Metazoa</taxon>
        <taxon>Placozoa</taxon>
        <taxon>Uniplacotomia</taxon>
        <taxon>Trichoplacea</taxon>
        <taxon>Trichoplacidae</taxon>
        <taxon>Trichoplax</taxon>
    </lineage>
</organism>
<keyword evidence="1 2" id="KW-0694">RNA-binding</keyword>
<evidence type="ECO:0000313" key="6">
    <source>
        <dbReference type="Proteomes" id="UP000009022"/>
    </source>
</evidence>
<dbReference type="InterPro" id="IPR000504">
    <property type="entry name" value="RRM_dom"/>
</dbReference>
<feature type="compositionally biased region" description="Basic residues" evidence="3">
    <location>
        <begin position="200"/>
        <end position="234"/>
    </location>
</feature>
<dbReference type="HOGENOM" id="CLU_012062_34_2_1"/>
<dbReference type="AlphaFoldDB" id="B3S0L3"/>
<dbReference type="GeneID" id="6754399"/>
<feature type="domain" description="RRM" evidence="4">
    <location>
        <begin position="114"/>
        <end position="189"/>
    </location>
</feature>
<keyword evidence="6" id="KW-1185">Reference proteome</keyword>
<dbReference type="Gene3D" id="3.30.70.330">
    <property type="match status" value="2"/>
</dbReference>
<dbReference type="PROSITE" id="PS50102">
    <property type="entry name" value="RRM"/>
    <property type="match status" value="2"/>
</dbReference>
<sequence length="263" mass="29615">MTRVYLGRLNSSVRERDVEKFFRDYGKLKEVTLKGTFGFVEFDDSRDAEDAVYDLNNKELCGDRIIVEFARNRREARGRGDDRYGRSRGGRSSGGGGGGGPAAGYGSAPVRTDYRLYINNLSSRVSWQDLKDYIRNKTDISVSYADAHKQSVGQAIVEFDSKDDLRYAIKKLDNTEINGKKITVSRDGGDSRSPIASRSPRGRRGSYSRSPKRRHSRSRSRSRTRSRSSSRSRPRSSGEERSRRETSRGSDRDGGDNSGQQED</sequence>
<evidence type="ECO:0000256" key="1">
    <source>
        <dbReference type="ARBA" id="ARBA00022884"/>
    </source>
</evidence>
<proteinExistence type="predicted"/>
<dbReference type="CDD" id="cd12339">
    <property type="entry name" value="RRM2_SRSF1_4_like"/>
    <property type="match status" value="1"/>
</dbReference>
<dbReference type="CTD" id="6754399"/>
<evidence type="ECO:0000256" key="2">
    <source>
        <dbReference type="PROSITE-ProRule" id="PRU00176"/>
    </source>
</evidence>
<gene>
    <name evidence="5" type="ORF">TRIADDRAFT_63986</name>
</gene>
<dbReference type="GO" id="GO:0003729">
    <property type="term" value="F:mRNA binding"/>
    <property type="evidence" value="ECO:0000318"/>
    <property type="project" value="GO_Central"/>
</dbReference>
<dbReference type="OMA" id="RYDMKNA"/>
<feature type="domain" description="RRM" evidence="4">
    <location>
        <begin position="2"/>
        <end position="72"/>
    </location>
</feature>
<reference evidence="5 6" key="1">
    <citation type="journal article" date="2008" name="Nature">
        <title>The Trichoplax genome and the nature of placozoans.</title>
        <authorList>
            <person name="Srivastava M."/>
            <person name="Begovic E."/>
            <person name="Chapman J."/>
            <person name="Putnam N.H."/>
            <person name="Hellsten U."/>
            <person name="Kawashima T."/>
            <person name="Kuo A."/>
            <person name="Mitros T."/>
            <person name="Salamov A."/>
            <person name="Carpenter M.L."/>
            <person name="Signorovitch A.Y."/>
            <person name="Moreno M.A."/>
            <person name="Kamm K."/>
            <person name="Grimwood J."/>
            <person name="Schmutz J."/>
            <person name="Shapiro H."/>
            <person name="Grigoriev I.V."/>
            <person name="Buss L.W."/>
            <person name="Schierwater B."/>
            <person name="Dellaporta S.L."/>
            <person name="Rokhsar D.S."/>
        </authorList>
    </citation>
    <scope>NUCLEOTIDE SEQUENCE [LARGE SCALE GENOMIC DNA]</scope>
    <source>
        <strain evidence="5 6">Grell-BS-1999</strain>
    </source>
</reference>
<feature type="compositionally biased region" description="Basic and acidic residues" evidence="3">
    <location>
        <begin position="236"/>
        <end position="255"/>
    </location>
</feature>
<dbReference type="Pfam" id="PF00076">
    <property type="entry name" value="RRM_1"/>
    <property type="match status" value="2"/>
</dbReference>
<feature type="region of interest" description="Disordered" evidence="3">
    <location>
        <begin position="181"/>
        <end position="263"/>
    </location>
</feature>
<evidence type="ECO:0000313" key="5">
    <source>
        <dbReference type="EMBL" id="EDV24030.1"/>
    </source>
</evidence>